<feature type="compositionally biased region" description="Pro residues" evidence="1">
    <location>
        <begin position="28"/>
        <end position="39"/>
    </location>
</feature>
<name>A0AAJ1S4D3_9MYCO</name>
<feature type="region of interest" description="Disordered" evidence="1">
    <location>
        <begin position="1"/>
        <end position="47"/>
    </location>
</feature>
<evidence type="ECO:0000313" key="2">
    <source>
        <dbReference type="EMBL" id="MDP7736267.1"/>
    </source>
</evidence>
<dbReference type="AlphaFoldDB" id="A0AAJ1S4D3"/>
<evidence type="ECO:0000256" key="1">
    <source>
        <dbReference type="SAM" id="MobiDB-lite"/>
    </source>
</evidence>
<sequence>MSHPEEPNDPQTQDQDRENGDDSIVSPPAYPAYSTPPPEGLAINEDG</sequence>
<protein>
    <submittedName>
        <fullName evidence="2">Uncharacterized protein</fullName>
    </submittedName>
</protein>
<dbReference type="EMBL" id="JAUFSA010000001">
    <property type="protein sequence ID" value="MDP7736267.1"/>
    <property type="molecule type" value="Genomic_DNA"/>
</dbReference>
<organism evidence="2 3">
    <name type="scientific">Mycobacterium paragordonae</name>
    <dbReference type="NCBI Taxonomy" id="1389713"/>
    <lineage>
        <taxon>Bacteria</taxon>
        <taxon>Bacillati</taxon>
        <taxon>Actinomycetota</taxon>
        <taxon>Actinomycetes</taxon>
        <taxon>Mycobacteriales</taxon>
        <taxon>Mycobacteriaceae</taxon>
        <taxon>Mycobacterium</taxon>
    </lineage>
</organism>
<evidence type="ECO:0000313" key="3">
    <source>
        <dbReference type="Proteomes" id="UP001229081"/>
    </source>
</evidence>
<dbReference type="Proteomes" id="UP001229081">
    <property type="component" value="Unassembled WGS sequence"/>
</dbReference>
<proteinExistence type="predicted"/>
<gene>
    <name evidence="2" type="ORF">QXL92_16115</name>
</gene>
<accession>A0AAJ1S4D3</accession>
<reference evidence="2" key="1">
    <citation type="submission" date="2023-06" db="EMBL/GenBank/DDBJ databases">
        <title>Identification of two novel mycobacterium reveal diversities and complexities of Mycobacterium gordonae clade.</title>
        <authorList>
            <person name="Matsumoto Y."/>
            <person name="Nakamura S."/>
            <person name="Motooka D."/>
            <person name="Fukushima K."/>
        </authorList>
    </citation>
    <scope>NUCLEOTIDE SEQUENCE</scope>
    <source>
        <strain evidence="2">TY812</strain>
    </source>
</reference>
<comment type="caution">
    <text evidence="2">The sequence shown here is derived from an EMBL/GenBank/DDBJ whole genome shotgun (WGS) entry which is preliminary data.</text>
</comment>
<dbReference type="RefSeq" id="WP_156770766.1">
    <property type="nucleotide sequence ID" value="NZ_JAUFSA010000001.1"/>
</dbReference>